<dbReference type="Proteomes" id="UP000078597">
    <property type="component" value="Unassembled WGS sequence"/>
</dbReference>
<evidence type="ECO:0000313" key="6">
    <source>
        <dbReference type="Proteomes" id="UP000078597"/>
    </source>
</evidence>
<evidence type="ECO:0000313" key="5">
    <source>
        <dbReference type="EMBL" id="SBS91415.1"/>
    </source>
</evidence>
<dbReference type="EMBL" id="FLQW01001764">
    <property type="protein sequence ID" value="SBS91415.1"/>
    <property type="molecule type" value="Genomic_DNA"/>
</dbReference>
<dbReference type="GO" id="GO:0008173">
    <property type="term" value="F:RNA methyltransferase activity"/>
    <property type="evidence" value="ECO:0007669"/>
    <property type="project" value="UniProtKB-ARBA"/>
</dbReference>
<evidence type="ECO:0000256" key="3">
    <source>
        <dbReference type="ARBA" id="ARBA00022679"/>
    </source>
</evidence>
<dbReference type="PANTHER" id="PTHR22809">
    <property type="entry name" value="METHYLTRANSFERASE-RELATED"/>
    <property type="match status" value="1"/>
</dbReference>
<dbReference type="InterPro" id="IPR029063">
    <property type="entry name" value="SAM-dependent_MTases_sf"/>
</dbReference>
<dbReference type="InterPro" id="IPR026113">
    <property type="entry name" value="METTL2/6/8-like"/>
</dbReference>
<organism evidence="5 6">
    <name type="scientific">Plasmodium malariae</name>
    <dbReference type="NCBI Taxonomy" id="5858"/>
    <lineage>
        <taxon>Eukaryota</taxon>
        <taxon>Sar</taxon>
        <taxon>Alveolata</taxon>
        <taxon>Apicomplexa</taxon>
        <taxon>Aconoidasida</taxon>
        <taxon>Haemosporida</taxon>
        <taxon>Plasmodiidae</taxon>
        <taxon>Plasmodium</taxon>
        <taxon>Plasmodium (Plasmodium)</taxon>
    </lineage>
</organism>
<gene>
    <name evidence="5" type="ORF">PMALA_032920</name>
</gene>
<dbReference type="VEuPathDB" id="PlasmoDB:PmUG01_14081300"/>
<feature type="compositionally biased region" description="Polar residues" evidence="4">
    <location>
        <begin position="87"/>
        <end position="125"/>
    </location>
</feature>
<accession>A0A1A8WH46</accession>
<protein>
    <submittedName>
        <fullName evidence="5">Methyltransferase, putative</fullName>
    </submittedName>
</protein>
<name>A0A1A8WH46_PLAMA</name>
<dbReference type="GO" id="GO:0032259">
    <property type="term" value="P:methylation"/>
    <property type="evidence" value="ECO:0007669"/>
    <property type="project" value="UniProtKB-KW"/>
</dbReference>
<reference evidence="6" key="1">
    <citation type="submission" date="2016-05" db="EMBL/GenBank/DDBJ databases">
        <authorList>
            <person name="Naeem Raeece"/>
        </authorList>
    </citation>
    <scope>NUCLEOTIDE SEQUENCE [LARGE SCALE GENOMIC DNA]</scope>
</reference>
<dbReference type="SUPFAM" id="SSF53335">
    <property type="entry name" value="S-adenosyl-L-methionine-dependent methyltransferases"/>
    <property type="match status" value="2"/>
</dbReference>
<keyword evidence="2 5" id="KW-0489">Methyltransferase</keyword>
<feature type="region of interest" description="Disordered" evidence="4">
    <location>
        <begin position="87"/>
        <end position="134"/>
    </location>
</feature>
<keyword evidence="3 5" id="KW-0808">Transferase</keyword>
<comment type="similarity">
    <text evidence="1">Belongs to the methyltransferase superfamily. METL family.</text>
</comment>
<evidence type="ECO:0000256" key="4">
    <source>
        <dbReference type="SAM" id="MobiDB-lite"/>
    </source>
</evidence>
<dbReference type="GO" id="GO:0008757">
    <property type="term" value="F:S-adenosylmethionine-dependent methyltransferase activity"/>
    <property type="evidence" value="ECO:0007669"/>
    <property type="project" value="UniProtKB-ARBA"/>
</dbReference>
<proteinExistence type="inferred from homology"/>
<dbReference type="AlphaFoldDB" id="A0A1A8WH46"/>
<dbReference type="CDD" id="cd02440">
    <property type="entry name" value="AdoMet_MTases"/>
    <property type="match status" value="1"/>
</dbReference>
<sequence length="443" mass="51887">MRPFFDSDIVVNFNLSEEAVQNEKRIIENNRRVLRDYQKEKLILEGKKNWDKFYNHYKSNFFKDRKWIKVEFDNIFKENNTFVESKSNTSVESKSNTSVESKSNTSVESKSNTSVESKSNTSVESKSNDKLKETETKSEGKLILEIGCGVGNSLIPLLLEYEDFNFIGIDFSKNAINILNDKWKSIVNRNNKLKEVQVVGETADVLMNSHKALVGDNKKYGKKYEKKIEKKNEKNTEKTHQNVEWTDKHILNGKIIEDHFSNGSSYDVYLIDDHSTSEQSENCSHMYEIKSYKKLGNLLKACVVDITVDEESSTNVCTFGTVDVILLIYVLSSVQPDKMIKVINNCYKYLKKGGYVLLRDYGLYDLTQVRFANKREKKISENFYVRGDKTFVYFFTTEYLHDLFCQNDLFEEVQNKYITRIVKNRKRHLEMKRIWVQSIFRKK</sequence>
<evidence type="ECO:0000256" key="1">
    <source>
        <dbReference type="ARBA" id="ARBA00009725"/>
    </source>
</evidence>
<dbReference type="Pfam" id="PF13489">
    <property type="entry name" value="Methyltransf_23"/>
    <property type="match status" value="1"/>
</dbReference>
<dbReference type="Gene3D" id="3.40.50.150">
    <property type="entry name" value="Vaccinia Virus protein VP39"/>
    <property type="match status" value="2"/>
</dbReference>
<dbReference type="PANTHER" id="PTHR22809:SF5">
    <property type="entry name" value="TRNA N(3)-METHYLCYTIDINE METHYLTRANSFERASE METTL6"/>
    <property type="match status" value="1"/>
</dbReference>
<evidence type="ECO:0000256" key="2">
    <source>
        <dbReference type="ARBA" id="ARBA00022603"/>
    </source>
</evidence>